<gene>
    <name evidence="1" type="ORF">EG849_00510</name>
</gene>
<reference evidence="1 2" key="1">
    <citation type="submission" date="2018-11" db="EMBL/GenBank/DDBJ databases">
        <title>Flavobacterium sp. nov., YIM 102600 draft genome.</title>
        <authorList>
            <person name="Li G."/>
            <person name="Jiang Y."/>
        </authorList>
    </citation>
    <scope>NUCLEOTIDE SEQUENCE [LARGE SCALE GENOMIC DNA]</scope>
    <source>
        <strain evidence="1 2">YIM 102600</strain>
    </source>
</reference>
<protein>
    <submittedName>
        <fullName evidence="1">Uncharacterized protein</fullName>
    </submittedName>
</protein>
<dbReference type="OrthoDB" id="1326264at2"/>
<accession>A0A3P3WHY5</accession>
<evidence type="ECO:0000313" key="2">
    <source>
        <dbReference type="Proteomes" id="UP000271937"/>
    </source>
</evidence>
<dbReference type="RefSeq" id="WP_125011128.1">
    <property type="nucleotide sequence ID" value="NZ_RQVR01000001.1"/>
</dbReference>
<proteinExistence type="predicted"/>
<name>A0A3P3WHY5_9FLAO</name>
<keyword evidence="2" id="KW-1185">Reference proteome</keyword>
<comment type="caution">
    <text evidence="1">The sequence shown here is derived from an EMBL/GenBank/DDBJ whole genome shotgun (WGS) entry which is preliminary data.</text>
</comment>
<dbReference type="EMBL" id="RQVR01000001">
    <property type="protein sequence ID" value="RRJ93986.1"/>
    <property type="molecule type" value="Genomic_DNA"/>
</dbReference>
<sequence length="141" mass="16683">MNIVAFDFFNSFQDYKFEIKTEENLVTVCFLSEEMYSGFFTYDKRNYNLHRISFSSSQPYPFIVSNNDNGQKRGLKSWTYTIENTIIDFTENSQKQISLKSIISTEEIKDYSSIKYDKNGKEIRKDGIYSFHSFLKMEAVQ</sequence>
<evidence type="ECO:0000313" key="1">
    <source>
        <dbReference type="EMBL" id="RRJ93986.1"/>
    </source>
</evidence>
<dbReference type="Proteomes" id="UP000271937">
    <property type="component" value="Unassembled WGS sequence"/>
</dbReference>
<dbReference type="AlphaFoldDB" id="A0A3P3WHY5"/>
<organism evidence="1 2">
    <name type="scientific">Flavobacterium macacae</name>
    <dbReference type="NCBI Taxonomy" id="2488993"/>
    <lineage>
        <taxon>Bacteria</taxon>
        <taxon>Pseudomonadati</taxon>
        <taxon>Bacteroidota</taxon>
        <taxon>Flavobacteriia</taxon>
        <taxon>Flavobacteriales</taxon>
        <taxon>Flavobacteriaceae</taxon>
        <taxon>Flavobacterium</taxon>
    </lineage>
</organism>